<dbReference type="EMBL" id="UINC01009868">
    <property type="protein sequence ID" value="SVA44116.1"/>
    <property type="molecule type" value="Genomic_DNA"/>
</dbReference>
<dbReference type="InterPro" id="IPR002109">
    <property type="entry name" value="Glutaredoxin"/>
</dbReference>
<accession>A0A381VUX5</accession>
<gene>
    <name evidence="2" type="ORF">METZ01_LOCUS96970</name>
</gene>
<dbReference type="InterPro" id="IPR036249">
    <property type="entry name" value="Thioredoxin-like_sf"/>
</dbReference>
<name>A0A381VUX5_9ZZZZ</name>
<protein>
    <recommendedName>
        <fullName evidence="1">Glutaredoxin domain-containing protein</fullName>
    </recommendedName>
</protein>
<sequence>MVKVYLSRKGFEYTEHNVSLDREALKELVTKGYRSTPVTVIGDENVVGYSPSKIDEALETAGLTS</sequence>
<feature type="domain" description="Glutaredoxin" evidence="1">
    <location>
        <begin position="1"/>
        <end position="44"/>
    </location>
</feature>
<dbReference type="PROSITE" id="PS51354">
    <property type="entry name" value="GLUTAREDOXIN_2"/>
    <property type="match status" value="1"/>
</dbReference>
<dbReference type="CDD" id="cd02976">
    <property type="entry name" value="NrdH"/>
    <property type="match status" value="1"/>
</dbReference>
<dbReference type="Gene3D" id="3.40.30.10">
    <property type="entry name" value="Glutaredoxin"/>
    <property type="match status" value="1"/>
</dbReference>
<organism evidence="2">
    <name type="scientific">marine metagenome</name>
    <dbReference type="NCBI Taxonomy" id="408172"/>
    <lineage>
        <taxon>unclassified sequences</taxon>
        <taxon>metagenomes</taxon>
        <taxon>ecological metagenomes</taxon>
    </lineage>
</organism>
<dbReference type="AlphaFoldDB" id="A0A381VUX5"/>
<reference evidence="2" key="1">
    <citation type="submission" date="2018-05" db="EMBL/GenBank/DDBJ databases">
        <authorList>
            <person name="Lanie J.A."/>
            <person name="Ng W.-L."/>
            <person name="Kazmierczak K.M."/>
            <person name="Andrzejewski T.M."/>
            <person name="Davidsen T.M."/>
            <person name="Wayne K.J."/>
            <person name="Tettelin H."/>
            <person name="Glass J.I."/>
            <person name="Rusch D."/>
            <person name="Podicherti R."/>
            <person name="Tsui H.-C.T."/>
            <person name="Winkler M.E."/>
        </authorList>
    </citation>
    <scope>NUCLEOTIDE SEQUENCE</scope>
</reference>
<dbReference type="Pfam" id="PF00462">
    <property type="entry name" value="Glutaredoxin"/>
    <property type="match status" value="1"/>
</dbReference>
<proteinExistence type="predicted"/>
<evidence type="ECO:0000259" key="1">
    <source>
        <dbReference type="Pfam" id="PF00462"/>
    </source>
</evidence>
<evidence type="ECO:0000313" key="2">
    <source>
        <dbReference type="EMBL" id="SVA44116.1"/>
    </source>
</evidence>
<dbReference type="SUPFAM" id="SSF52833">
    <property type="entry name" value="Thioredoxin-like"/>
    <property type="match status" value="1"/>
</dbReference>